<gene>
    <name evidence="2" type="ORF">GCM10023331_34840</name>
</gene>
<dbReference type="RefSeq" id="WP_345374128.1">
    <property type="nucleotide sequence ID" value="NZ_BAABJX010000055.1"/>
</dbReference>
<feature type="transmembrane region" description="Helical" evidence="1">
    <location>
        <begin position="147"/>
        <end position="167"/>
    </location>
</feature>
<reference evidence="3" key="1">
    <citation type="journal article" date="2019" name="Int. J. Syst. Evol. Microbiol.">
        <title>The Global Catalogue of Microorganisms (GCM) 10K type strain sequencing project: providing services to taxonomists for standard genome sequencing and annotation.</title>
        <authorList>
            <consortium name="The Broad Institute Genomics Platform"/>
            <consortium name="The Broad Institute Genome Sequencing Center for Infectious Disease"/>
            <person name="Wu L."/>
            <person name="Ma J."/>
        </authorList>
    </citation>
    <scope>NUCLEOTIDE SEQUENCE [LARGE SCALE GENOMIC DNA]</scope>
    <source>
        <strain evidence="3">JCM 18326</strain>
    </source>
</reference>
<feature type="transmembrane region" description="Helical" evidence="1">
    <location>
        <begin position="12"/>
        <end position="29"/>
    </location>
</feature>
<proteinExistence type="predicted"/>
<keyword evidence="1" id="KW-1133">Transmembrane helix</keyword>
<organism evidence="2 3">
    <name type="scientific">Algivirga pacifica</name>
    <dbReference type="NCBI Taxonomy" id="1162670"/>
    <lineage>
        <taxon>Bacteria</taxon>
        <taxon>Pseudomonadati</taxon>
        <taxon>Bacteroidota</taxon>
        <taxon>Cytophagia</taxon>
        <taxon>Cytophagales</taxon>
        <taxon>Flammeovirgaceae</taxon>
        <taxon>Algivirga</taxon>
    </lineage>
</organism>
<keyword evidence="3" id="KW-1185">Reference proteome</keyword>
<keyword evidence="1" id="KW-0812">Transmembrane</keyword>
<evidence type="ECO:0000313" key="2">
    <source>
        <dbReference type="EMBL" id="GAA4847155.1"/>
    </source>
</evidence>
<evidence type="ECO:0000313" key="3">
    <source>
        <dbReference type="Proteomes" id="UP001500298"/>
    </source>
</evidence>
<dbReference type="Proteomes" id="UP001500298">
    <property type="component" value="Unassembled WGS sequence"/>
</dbReference>
<dbReference type="EMBL" id="BAABJX010000055">
    <property type="protein sequence ID" value="GAA4847155.1"/>
    <property type="molecule type" value="Genomic_DNA"/>
</dbReference>
<name>A0ABP9DKE3_9BACT</name>
<keyword evidence="1" id="KW-0472">Membrane</keyword>
<protein>
    <submittedName>
        <fullName evidence="2">Uncharacterized protein</fullName>
    </submittedName>
</protein>
<evidence type="ECO:0000256" key="1">
    <source>
        <dbReference type="SAM" id="Phobius"/>
    </source>
</evidence>
<sequence length="181" mass="20711">MKTITLQYLKSIALSIIYLTLSINVLFFSPHKVPPLEELQRVEIAGDGIACVKSVKKNPKYTKIQGTFDEKEIKSYEMGTERCLQIFDITPYFIRLSPQPDSYTVYLAEDKARIFGEGYTIYQIEANGKILLPYKESAEAIQKQLDLFLYISIGFFSLMGVLLVVNLKKWLSEPPTQKVIQ</sequence>
<comment type="caution">
    <text evidence="2">The sequence shown here is derived from an EMBL/GenBank/DDBJ whole genome shotgun (WGS) entry which is preliminary data.</text>
</comment>
<accession>A0ABP9DKE3</accession>